<dbReference type="AlphaFoldDB" id="J8FUR0"/>
<organism evidence="1 2">
    <name type="scientific">Bacillus cereus MC67</name>
    <dbReference type="NCBI Taxonomy" id="1053219"/>
    <lineage>
        <taxon>Bacteria</taxon>
        <taxon>Bacillati</taxon>
        <taxon>Bacillota</taxon>
        <taxon>Bacilli</taxon>
        <taxon>Bacillales</taxon>
        <taxon>Bacillaceae</taxon>
        <taxon>Bacillus</taxon>
        <taxon>Bacillus cereus group</taxon>
    </lineage>
</organism>
<name>J8FUR0_BACCE</name>
<dbReference type="EMBL" id="AHEN01000003">
    <property type="protein sequence ID" value="EJR04845.1"/>
    <property type="molecule type" value="Genomic_DNA"/>
</dbReference>
<comment type="caution">
    <text evidence="1">The sequence shown here is derived from an EMBL/GenBank/DDBJ whole genome shotgun (WGS) entry which is preliminary data.</text>
</comment>
<accession>J8FUR0</accession>
<dbReference type="Proteomes" id="UP000006997">
    <property type="component" value="Unassembled WGS sequence"/>
</dbReference>
<dbReference type="HOGENOM" id="CLU_3149116_0_0_9"/>
<dbReference type="PATRIC" id="fig|1053219.3.peg.123"/>
<sequence>MKISIEHDALRWFKEELRIKYNESIGFIPLFVGSKTPTSKFGWSKEVR</sequence>
<protein>
    <submittedName>
        <fullName evidence="1">Uncharacterized protein</fullName>
    </submittedName>
</protein>
<proteinExistence type="predicted"/>
<evidence type="ECO:0000313" key="2">
    <source>
        <dbReference type="Proteomes" id="UP000006997"/>
    </source>
</evidence>
<gene>
    <name evidence="1" type="ORF">II3_00124</name>
</gene>
<reference evidence="1 2" key="1">
    <citation type="submission" date="2012-04" db="EMBL/GenBank/DDBJ databases">
        <title>The Genome Sequence of Bacillus cereus MC67.</title>
        <authorList>
            <consortium name="The Broad Institute Genome Sequencing Platform"/>
            <consortium name="The Broad Institute Genome Sequencing Center for Infectious Disease"/>
            <person name="Feldgarden M."/>
            <person name="Van der Auwera G.A."/>
            <person name="Mahillon J."/>
            <person name="Duprez V."/>
            <person name="Timmery S."/>
            <person name="Mattelet C."/>
            <person name="Dierick K."/>
            <person name="Sun M."/>
            <person name="Yu Z."/>
            <person name="Zhu L."/>
            <person name="Hu X."/>
            <person name="Shank E.B."/>
            <person name="Swiecicka I."/>
            <person name="Hansen B.M."/>
            <person name="Andrup L."/>
            <person name="Young S.K."/>
            <person name="Zeng Q."/>
            <person name="Gargeya S."/>
            <person name="Fitzgerald M."/>
            <person name="Haas B."/>
            <person name="Abouelleil A."/>
            <person name="Alvarado L."/>
            <person name="Arachchi H.M."/>
            <person name="Berlin A."/>
            <person name="Chapman S.B."/>
            <person name="Goldberg J."/>
            <person name="Griggs A."/>
            <person name="Gujja S."/>
            <person name="Hansen M."/>
            <person name="Howarth C."/>
            <person name="Imamovic A."/>
            <person name="Larimer J."/>
            <person name="McCowen C."/>
            <person name="Montmayeur A."/>
            <person name="Murphy C."/>
            <person name="Neiman D."/>
            <person name="Pearson M."/>
            <person name="Priest M."/>
            <person name="Roberts A."/>
            <person name="Saif S."/>
            <person name="Shea T."/>
            <person name="Sisk P."/>
            <person name="Sykes S."/>
            <person name="Wortman J."/>
            <person name="Nusbaum C."/>
            <person name="Birren B."/>
        </authorList>
    </citation>
    <scope>NUCLEOTIDE SEQUENCE [LARGE SCALE GENOMIC DNA]</scope>
    <source>
        <strain evidence="1 2">MC67</strain>
    </source>
</reference>
<evidence type="ECO:0000313" key="1">
    <source>
        <dbReference type="EMBL" id="EJR04845.1"/>
    </source>
</evidence>